<keyword evidence="3" id="KW-1185">Reference proteome</keyword>
<organism evidence="2 3">
    <name type="scientific">Terfezia boudieri ATCC MYA-4762</name>
    <dbReference type="NCBI Taxonomy" id="1051890"/>
    <lineage>
        <taxon>Eukaryota</taxon>
        <taxon>Fungi</taxon>
        <taxon>Dikarya</taxon>
        <taxon>Ascomycota</taxon>
        <taxon>Pezizomycotina</taxon>
        <taxon>Pezizomycetes</taxon>
        <taxon>Pezizales</taxon>
        <taxon>Pezizaceae</taxon>
        <taxon>Terfezia</taxon>
    </lineage>
</organism>
<dbReference type="EMBL" id="ML121534">
    <property type="protein sequence ID" value="RPB26465.1"/>
    <property type="molecule type" value="Genomic_DNA"/>
</dbReference>
<sequence>MIRVLSFSYSPFILFNTGGCMALVIFFLWLLFHLYCCSFSCLLYLAILALAGSHSGVLYLSDLFHFYLLIFFWTTGTRFCSWFDVCLWFIATYFWLSYIYTTIPVWARIFSCLFLLKFNPQ</sequence>
<dbReference type="Proteomes" id="UP000267821">
    <property type="component" value="Unassembled WGS sequence"/>
</dbReference>
<proteinExistence type="predicted"/>
<name>A0A3N4M9L6_9PEZI</name>
<keyword evidence="1" id="KW-1133">Transmembrane helix</keyword>
<feature type="transmembrane region" description="Helical" evidence="1">
    <location>
        <begin position="12"/>
        <end position="35"/>
    </location>
</feature>
<protein>
    <submittedName>
        <fullName evidence="2">Uncharacterized protein</fullName>
    </submittedName>
</protein>
<keyword evidence="1" id="KW-0812">Transmembrane</keyword>
<reference evidence="2 3" key="1">
    <citation type="journal article" date="2018" name="Nat. Ecol. Evol.">
        <title>Pezizomycetes genomes reveal the molecular basis of ectomycorrhizal truffle lifestyle.</title>
        <authorList>
            <person name="Murat C."/>
            <person name="Payen T."/>
            <person name="Noel B."/>
            <person name="Kuo A."/>
            <person name="Morin E."/>
            <person name="Chen J."/>
            <person name="Kohler A."/>
            <person name="Krizsan K."/>
            <person name="Balestrini R."/>
            <person name="Da Silva C."/>
            <person name="Montanini B."/>
            <person name="Hainaut M."/>
            <person name="Levati E."/>
            <person name="Barry K.W."/>
            <person name="Belfiori B."/>
            <person name="Cichocki N."/>
            <person name="Clum A."/>
            <person name="Dockter R.B."/>
            <person name="Fauchery L."/>
            <person name="Guy J."/>
            <person name="Iotti M."/>
            <person name="Le Tacon F."/>
            <person name="Lindquist E.A."/>
            <person name="Lipzen A."/>
            <person name="Malagnac F."/>
            <person name="Mello A."/>
            <person name="Molinier V."/>
            <person name="Miyauchi S."/>
            <person name="Poulain J."/>
            <person name="Riccioni C."/>
            <person name="Rubini A."/>
            <person name="Sitrit Y."/>
            <person name="Splivallo R."/>
            <person name="Traeger S."/>
            <person name="Wang M."/>
            <person name="Zifcakova L."/>
            <person name="Wipf D."/>
            <person name="Zambonelli A."/>
            <person name="Paolocci F."/>
            <person name="Nowrousian M."/>
            <person name="Ottonello S."/>
            <person name="Baldrian P."/>
            <person name="Spatafora J.W."/>
            <person name="Henrissat B."/>
            <person name="Nagy L.G."/>
            <person name="Aury J.M."/>
            <person name="Wincker P."/>
            <person name="Grigoriev I.V."/>
            <person name="Bonfante P."/>
            <person name="Martin F.M."/>
        </authorList>
    </citation>
    <scope>NUCLEOTIDE SEQUENCE [LARGE SCALE GENOMIC DNA]</scope>
    <source>
        <strain evidence="2 3">ATCC MYA-4762</strain>
    </source>
</reference>
<keyword evidence="1" id="KW-0472">Membrane</keyword>
<dbReference type="InParanoid" id="A0A3N4M9L6"/>
<dbReference type="AlphaFoldDB" id="A0A3N4M9L6"/>
<gene>
    <name evidence="2" type="ORF">L211DRAFT_679089</name>
</gene>
<accession>A0A3N4M9L6</accession>
<dbReference type="OrthoDB" id="10516505at2759"/>
<evidence type="ECO:0000313" key="3">
    <source>
        <dbReference type="Proteomes" id="UP000267821"/>
    </source>
</evidence>
<evidence type="ECO:0000256" key="1">
    <source>
        <dbReference type="SAM" id="Phobius"/>
    </source>
</evidence>
<evidence type="ECO:0000313" key="2">
    <source>
        <dbReference type="EMBL" id="RPB26465.1"/>
    </source>
</evidence>